<keyword evidence="6" id="KW-0479">Metal-binding</keyword>
<sequence length="234" mass="26068">MMNRQLFELIEIINDTEDLNNGGWRTEHPPVEIRLKTRPAAEGQQGSETLEQIATEIMACRACGLCESRKIPVPGAGVLRPAVMFIGEGPGAEEDKTGIPFIGKAGQYLDKWLAAIDLNRSENCFIGNIIKCRPPGNRDPHPDEITACRPFLIRQLNIIKPDIIITLGRFASQVICNSDEGIGRLRGKTHSYHGIPVVPTYHPSAVLRNSDLRGSVWNDLKRAKDLLNEIERNR</sequence>
<evidence type="ECO:0000256" key="9">
    <source>
        <dbReference type="ARBA" id="ARBA00023004"/>
    </source>
</evidence>
<evidence type="ECO:0000256" key="3">
    <source>
        <dbReference type="ARBA" id="ARBA00012030"/>
    </source>
</evidence>
<evidence type="ECO:0000256" key="7">
    <source>
        <dbReference type="ARBA" id="ARBA00022763"/>
    </source>
</evidence>
<dbReference type="InterPro" id="IPR036895">
    <property type="entry name" value="Uracil-DNA_glycosylase-like_sf"/>
</dbReference>
<keyword evidence="10" id="KW-0411">Iron-sulfur</keyword>
<dbReference type="GO" id="GO:0006281">
    <property type="term" value="P:DNA repair"/>
    <property type="evidence" value="ECO:0007669"/>
    <property type="project" value="UniProtKB-KW"/>
</dbReference>
<dbReference type="GO" id="GO:0004844">
    <property type="term" value="F:uracil DNA N-glycosylase activity"/>
    <property type="evidence" value="ECO:0007669"/>
    <property type="project" value="UniProtKB-EC"/>
</dbReference>
<dbReference type="InterPro" id="IPR005122">
    <property type="entry name" value="Uracil-DNA_glycosylase-like"/>
</dbReference>
<evidence type="ECO:0000256" key="11">
    <source>
        <dbReference type="ARBA" id="ARBA00023204"/>
    </source>
</evidence>
<accession>A0AAJ1IHY8</accession>
<dbReference type="SMART" id="SM00986">
    <property type="entry name" value="UDG"/>
    <property type="match status" value="1"/>
</dbReference>
<keyword evidence="5" id="KW-0004">4Fe-4S</keyword>
<dbReference type="InterPro" id="IPR051536">
    <property type="entry name" value="UDG_Type-4/5"/>
</dbReference>
<dbReference type="GO" id="GO:0046872">
    <property type="term" value="F:metal ion binding"/>
    <property type="evidence" value="ECO:0007669"/>
    <property type="project" value="UniProtKB-KW"/>
</dbReference>
<proteinExistence type="inferred from homology"/>
<dbReference type="Gene3D" id="3.40.470.10">
    <property type="entry name" value="Uracil-DNA glycosylase-like domain"/>
    <property type="match status" value="1"/>
</dbReference>
<dbReference type="NCBIfam" id="TIGR00758">
    <property type="entry name" value="UDG_fam4"/>
    <property type="match status" value="1"/>
</dbReference>
<evidence type="ECO:0000256" key="8">
    <source>
        <dbReference type="ARBA" id="ARBA00022801"/>
    </source>
</evidence>
<evidence type="ECO:0000313" key="13">
    <source>
        <dbReference type="EMBL" id="MDC7227411.1"/>
    </source>
</evidence>
<keyword evidence="7" id="KW-0227">DNA damage</keyword>
<keyword evidence="11" id="KW-0234">DNA repair</keyword>
<dbReference type="CDD" id="cd10030">
    <property type="entry name" value="UDG-F4_TTUDGA_SPO1dp_like"/>
    <property type="match status" value="1"/>
</dbReference>
<protein>
    <recommendedName>
        <fullName evidence="4">Type-4 uracil-DNA glycosylase</fullName>
        <ecNumber evidence="3">3.2.2.27</ecNumber>
    </recommendedName>
</protein>
<dbReference type="InterPro" id="IPR005273">
    <property type="entry name" value="Ura-DNA_glyco_family4"/>
</dbReference>
<dbReference type="EMBL" id="JAQQAL010000024">
    <property type="protein sequence ID" value="MDC7227411.1"/>
    <property type="molecule type" value="Genomic_DNA"/>
</dbReference>
<feature type="domain" description="Uracil-DNA glycosylase-like" evidence="12">
    <location>
        <begin position="74"/>
        <end position="221"/>
    </location>
</feature>
<evidence type="ECO:0000256" key="4">
    <source>
        <dbReference type="ARBA" id="ARBA00019403"/>
    </source>
</evidence>
<evidence type="ECO:0000256" key="10">
    <source>
        <dbReference type="ARBA" id="ARBA00023014"/>
    </source>
</evidence>
<dbReference type="Pfam" id="PF03167">
    <property type="entry name" value="UDG"/>
    <property type="match status" value="1"/>
</dbReference>
<dbReference type="PANTHER" id="PTHR33693">
    <property type="entry name" value="TYPE-5 URACIL-DNA GLYCOSYLASE"/>
    <property type="match status" value="1"/>
</dbReference>
<name>A0AAJ1IHY8_9SPIO</name>
<comment type="catalytic activity">
    <reaction evidence="1">
        <text>Hydrolyzes single-stranded DNA or mismatched double-stranded DNA and polynucleotides, releasing free uracil.</text>
        <dbReference type="EC" id="3.2.2.27"/>
    </reaction>
</comment>
<reference evidence="13 14" key="1">
    <citation type="submission" date="2022-12" db="EMBL/GenBank/DDBJ databases">
        <title>Metagenome assembled genome from gulf of manar.</title>
        <authorList>
            <person name="Kohli P."/>
            <person name="Pk S."/>
            <person name="Venkata Ramana C."/>
            <person name="Sasikala C."/>
        </authorList>
    </citation>
    <scope>NUCLEOTIDE SEQUENCE [LARGE SCALE GENOMIC DNA]</scope>
    <source>
        <strain evidence="13">JB008</strain>
    </source>
</reference>
<evidence type="ECO:0000259" key="12">
    <source>
        <dbReference type="SMART" id="SM00986"/>
    </source>
</evidence>
<dbReference type="SUPFAM" id="SSF52141">
    <property type="entry name" value="Uracil-DNA glycosylase-like"/>
    <property type="match status" value="1"/>
</dbReference>
<evidence type="ECO:0000256" key="6">
    <source>
        <dbReference type="ARBA" id="ARBA00022723"/>
    </source>
</evidence>
<dbReference type="GO" id="GO:0051539">
    <property type="term" value="F:4 iron, 4 sulfur cluster binding"/>
    <property type="evidence" value="ECO:0007669"/>
    <property type="project" value="UniProtKB-KW"/>
</dbReference>
<evidence type="ECO:0000256" key="1">
    <source>
        <dbReference type="ARBA" id="ARBA00001400"/>
    </source>
</evidence>
<evidence type="ECO:0000256" key="2">
    <source>
        <dbReference type="ARBA" id="ARBA00006521"/>
    </source>
</evidence>
<comment type="similarity">
    <text evidence="2">Belongs to the uracil-DNA glycosylase (UDG) superfamily. Type 4 (UDGa) family.</text>
</comment>
<comment type="caution">
    <text evidence="13">The sequence shown here is derived from an EMBL/GenBank/DDBJ whole genome shotgun (WGS) entry which is preliminary data.</text>
</comment>
<dbReference type="EC" id="3.2.2.27" evidence="3"/>
<evidence type="ECO:0000256" key="5">
    <source>
        <dbReference type="ARBA" id="ARBA00022485"/>
    </source>
</evidence>
<evidence type="ECO:0000313" key="14">
    <source>
        <dbReference type="Proteomes" id="UP001221217"/>
    </source>
</evidence>
<dbReference type="Proteomes" id="UP001221217">
    <property type="component" value="Unassembled WGS sequence"/>
</dbReference>
<organism evidence="13 14">
    <name type="scientific">Candidatus Thalassospirochaeta sargassi</name>
    <dbReference type="NCBI Taxonomy" id="3119039"/>
    <lineage>
        <taxon>Bacteria</taxon>
        <taxon>Pseudomonadati</taxon>
        <taxon>Spirochaetota</taxon>
        <taxon>Spirochaetia</taxon>
        <taxon>Spirochaetales</taxon>
        <taxon>Spirochaetaceae</taxon>
        <taxon>Candidatus Thalassospirochaeta</taxon>
    </lineage>
</organism>
<keyword evidence="8" id="KW-0378">Hydrolase</keyword>
<dbReference type="AlphaFoldDB" id="A0AAJ1IHY8"/>
<gene>
    <name evidence="13" type="ORF">PQJ61_11670</name>
</gene>
<dbReference type="SMART" id="SM00987">
    <property type="entry name" value="UreE_C"/>
    <property type="match status" value="1"/>
</dbReference>
<keyword evidence="9" id="KW-0408">Iron</keyword>
<dbReference type="PANTHER" id="PTHR33693:SF1">
    <property type="entry name" value="TYPE-4 URACIL-DNA GLYCOSYLASE"/>
    <property type="match status" value="1"/>
</dbReference>